<dbReference type="EMBL" id="CAJOBC010087819">
    <property type="protein sequence ID" value="CAF4361312.1"/>
    <property type="molecule type" value="Genomic_DNA"/>
</dbReference>
<evidence type="ECO:0000256" key="1">
    <source>
        <dbReference type="SAM" id="MobiDB-lite"/>
    </source>
</evidence>
<feature type="region of interest" description="Disordered" evidence="1">
    <location>
        <begin position="197"/>
        <end position="218"/>
    </location>
</feature>
<sequence>MSKELYFTNKETGEQYPLGGFRPSSKPSTAKKFSSIPKFGCAEIPKKVDLREMMTPVESQGTLQSCLYLCSVGNALAGAYEFLIKKNSSKHVDVSRLFIYYNARVKEGNCYEDGGTTIVAAVEALEQLGCCKEETWPYDPSMVGQEPSKQAYEEAMRYRVSEKLSVDTELNTMKACLARGFPFVFGIQLFESFGQADDPETKGRVPLPGENEKEGSNGHGWHAMLAGDKGYCYIPYDYMANKDLCLEAHAVRAVRRDDAQTVQSNALPYPTTAPVWKGTSAPPFLPILPSNWGWNAMDTTDIYGWDKNKNLADTNYAIEAKKTEETEKQPQTSNGPHILWVDSEKVKEDPLCRHLKAESGVNITFCDTIAMAEQYLSKNIQYIKNCRPFQIICRGYYQSENRNPLNMLDLIDENQISSTPIVVYTRDKSGVERWLAQSPTQAWRQRLFITDDGEQAFNYIKKGWKSGTS</sequence>
<evidence type="ECO:0000313" key="3">
    <source>
        <dbReference type="EMBL" id="CAF4361312.1"/>
    </source>
</evidence>
<proteinExistence type="predicted"/>
<protein>
    <submittedName>
        <fullName evidence="2">Uncharacterized protein</fullName>
    </submittedName>
</protein>
<dbReference type="AlphaFoldDB" id="A0A815SZ32"/>
<dbReference type="Proteomes" id="UP000681722">
    <property type="component" value="Unassembled WGS sequence"/>
</dbReference>
<keyword evidence="4" id="KW-1185">Reference proteome</keyword>
<dbReference type="CDD" id="cd02619">
    <property type="entry name" value="Peptidase_C1"/>
    <property type="match status" value="1"/>
</dbReference>
<evidence type="ECO:0000313" key="4">
    <source>
        <dbReference type="Proteomes" id="UP000663829"/>
    </source>
</evidence>
<dbReference type="Gene3D" id="3.90.70.10">
    <property type="entry name" value="Cysteine proteinases"/>
    <property type="match status" value="1"/>
</dbReference>
<organism evidence="2 4">
    <name type="scientific">Didymodactylos carnosus</name>
    <dbReference type="NCBI Taxonomy" id="1234261"/>
    <lineage>
        <taxon>Eukaryota</taxon>
        <taxon>Metazoa</taxon>
        <taxon>Spiralia</taxon>
        <taxon>Gnathifera</taxon>
        <taxon>Rotifera</taxon>
        <taxon>Eurotatoria</taxon>
        <taxon>Bdelloidea</taxon>
        <taxon>Philodinida</taxon>
        <taxon>Philodinidae</taxon>
        <taxon>Didymodactylos</taxon>
    </lineage>
</organism>
<dbReference type="OrthoDB" id="640249at2759"/>
<dbReference type="Proteomes" id="UP000663829">
    <property type="component" value="Unassembled WGS sequence"/>
</dbReference>
<reference evidence="2" key="1">
    <citation type="submission" date="2021-02" db="EMBL/GenBank/DDBJ databases">
        <authorList>
            <person name="Nowell W R."/>
        </authorList>
    </citation>
    <scope>NUCLEOTIDE SEQUENCE</scope>
</reference>
<gene>
    <name evidence="2" type="ORF">GPM918_LOCUS36613</name>
    <name evidence="3" type="ORF">SRO942_LOCUS37356</name>
</gene>
<dbReference type="EMBL" id="CAJNOQ010022306">
    <property type="protein sequence ID" value="CAF1499404.1"/>
    <property type="molecule type" value="Genomic_DNA"/>
</dbReference>
<accession>A0A815SZ32</accession>
<dbReference type="InterPro" id="IPR038765">
    <property type="entry name" value="Papain-like_cys_pep_sf"/>
</dbReference>
<evidence type="ECO:0000313" key="2">
    <source>
        <dbReference type="EMBL" id="CAF1499404.1"/>
    </source>
</evidence>
<dbReference type="SUPFAM" id="SSF54001">
    <property type="entry name" value="Cysteine proteinases"/>
    <property type="match status" value="1"/>
</dbReference>
<name>A0A815SZ32_9BILA</name>
<comment type="caution">
    <text evidence="2">The sequence shown here is derived from an EMBL/GenBank/DDBJ whole genome shotgun (WGS) entry which is preliminary data.</text>
</comment>